<organism evidence="2 3">
    <name type="scientific">Escherichia coli</name>
    <dbReference type="NCBI Taxonomy" id="562"/>
    <lineage>
        <taxon>Bacteria</taxon>
        <taxon>Pseudomonadati</taxon>
        <taxon>Pseudomonadota</taxon>
        <taxon>Gammaproteobacteria</taxon>
        <taxon>Enterobacterales</taxon>
        <taxon>Enterobacteriaceae</taxon>
        <taxon>Escherichia</taxon>
    </lineage>
</organism>
<dbReference type="AlphaFoldDB" id="A0A6D0PAE2"/>
<protein>
    <submittedName>
        <fullName evidence="2">MarR family transcriptional regulator</fullName>
    </submittedName>
</protein>
<dbReference type="PANTHER" id="PTHR30136:SF35">
    <property type="entry name" value="HTH-TYPE TRANSCRIPTIONAL REGULATOR RV1719"/>
    <property type="match status" value="1"/>
</dbReference>
<dbReference type="InterPro" id="IPR036388">
    <property type="entry name" value="WH-like_DNA-bd_sf"/>
</dbReference>
<proteinExistence type="predicted"/>
<evidence type="ECO:0000313" key="3">
    <source>
        <dbReference type="Proteomes" id="UP000469708"/>
    </source>
</evidence>
<dbReference type="GO" id="GO:0003700">
    <property type="term" value="F:DNA-binding transcription factor activity"/>
    <property type="evidence" value="ECO:0007669"/>
    <property type="project" value="InterPro"/>
</dbReference>
<reference evidence="2 3" key="1">
    <citation type="submission" date="2020-02" db="EMBL/GenBank/DDBJ databases">
        <authorList>
            <person name="Subbiah M."/>
            <person name="Call D."/>
        </authorList>
    </citation>
    <scope>NUCLEOTIDE SEQUENCE [LARGE SCALE GENOMIC DNA]</scope>
    <source>
        <strain evidence="2 3">8375wC2</strain>
    </source>
</reference>
<dbReference type="PANTHER" id="PTHR30136">
    <property type="entry name" value="HELIX-TURN-HELIX TRANSCRIPTIONAL REGULATOR, ICLR FAMILY"/>
    <property type="match status" value="1"/>
</dbReference>
<dbReference type="GO" id="GO:0045892">
    <property type="term" value="P:negative regulation of DNA-templated transcription"/>
    <property type="evidence" value="ECO:0007669"/>
    <property type="project" value="TreeGrafter"/>
</dbReference>
<dbReference type="SUPFAM" id="SSF46785">
    <property type="entry name" value="Winged helix' DNA-binding domain"/>
    <property type="match status" value="1"/>
</dbReference>
<accession>A0A6D0PAE2</accession>
<dbReference type="Proteomes" id="UP000469708">
    <property type="component" value="Unassembled WGS sequence"/>
</dbReference>
<dbReference type="Pfam" id="PF01047">
    <property type="entry name" value="MarR"/>
    <property type="match status" value="1"/>
</dbReference>
<feature type="domain" description="HTH marR-type" evidence="1">
    <location>
        <begin position="22"/>
        <end position="59"/>
    </location>
</feature>
<sequence>MKASTSGARILRVLKALKGYSLTGLSNGELAAALHESPANITRAADTLIEEGLVQRLENGRFAMSMAMLQIAHAHATEVTRAQDRLKEMNQRLLAGSR</sequence>
<dbReference type="InterPro" id="IPR000835">
    <property type="entry name" value="HTH_MarR-typ"/>
</dbReference>
<dbReference type="InterPro" id="IPR036390">
    <property type="entry name" value="WH_DNA-bd_sf"/>
</dbReference>
<name>A0A6D0PAE2_ECOLX</name>
<dbReference type="EMBL" id="JAAGYI010000134">
    <property type="protein sequence ID" value="NEM88712.1"/>
    <property type="molecule type" value="Genomic_DNA"/>
</dbReference>
<evidence type="ECO:0000313" key="2">
    <source>
        <dbReference type="EMBL" id="NEM88712.1"/>
    </source>
</evidence>
<gene>
    <name evidence="2" type="ORF">G3V95_25260</name>
</gene>
<comment type="caution">
    <text evidence="2">The sequence shown here is derived from an EMBL/GenBank/DDBJ whole genome shotgun (WGS) entry which is preliminary data.</text>
</comment>
<dbReference type="RefSeq" id="WP_032217853.1">
    <property type="nucleotide sequence ID" value="NZ_BGDY01000050.1"/>
</dbReference>
<dbReference type="InterPro" id="IPR050707">
    <property type="entry name" value="HTH_MetabolicPath_Reg"/>
</dbReference>
<evidence type="ECO:0000259" key="1">
    <source>
        <dbReference type="Pfam" id="PF01047"/>
    </source>
</evidence>
<dbReference type="Gene3D" id="1.10.10.10">
    <property type="entry name" value="Winged helix-like DNA-binding domain superfamily/Winged helix DNA-binding domain"/>
    <property type="match status" value="1"/>
</dbReference>
<dbReference type="GO" id="GO:0003677">
    <property type="term" value="F:DNA binding"/>
    <property type="evidence" value="ECO:0007669"/>
    <property type="project" value="TreeGrafter"/>
</dbReference>